<gene>
    <name evidence="2" type="ORF">ACFPYN_09890</name>
</gene>
<name>A0ABW1L7P4_9BACL</name>
<keyword evidence="1" id="KW-1133">Transmembrane helix</keyword>
<dbReference type="RefSeq" id="WP_377733880.1">
    <property type="nucleotide sequence ID" value="NZ_JBHSRI010000018.1"/>
</dbReference>
<dbReference type="Proteomes" id="UP001596170">
    <property type="component" value="Unassembled WGS sequence"/>
</dbReference>
<evidence type="ECO:0008006" key="4">
    <source>
        <dbReference type="Google" id="ProtNLM"/>
    </source>
</evidence>
<comment type="caution">
    <text evidence="2">The sequence shown here is derived from an EMBL/GenBank/DDBJ whole genome shotgun (WGS) entry which is preliminary data.</text>
</comment>
<feature type="transmembrane region" description="Helical" evidence="1">
    <location>
        <begin position="12"/>
        <end position="30"/>
    </location>
</feature>
<sequence>MEKYINQRGYALLIVLLTIIIFLSISAVFITSSLNHVKQELTVDQKNQSYVAAEMGVKLISSAVKNQIENKLMEIENTVLTEKKRLELCNTFTTENSNCKTPAEEKAYLNNLKIDQLSMYSNFITNLSNTSLTTYSKENNDIKLSSDVTYYLSSMTLKTIPQNKKQFEILVQGVSNDNESSIKATIEFNELLDIFDITNSQKYIYGLSNSVTFNDVFPETPNITCSALLTNNLSILTKPYNCKLETNQSLSNLKDLISSQYNIKDFNIFIPAGISFNCDNTCRGKDFIGLNLFVGNGDLFSKNLNNLVNANLYVNGNIDAQVANNLGSSNGRLVLVSQGLSVKSSNGVANTSIVLLGKVDKTAQFSITGNNDKFNLEGSSKFCINTDNFSANSLDEVRKIAGNGKIIYYTSNSEFVFSGFNSSLIIQKSTNLKKFLDICEVDSYAVGNGIDIPTINPDLPLPVIADVKYQ</sequence>
<evidence type="ECO:0000256" key="1">
    <source>
        <dbReference type="SAM" id="Phobius"/>
    </source>
</evidence>
<evidence type="ECO:0000313" key="3">
    <source>
        <dbReference type="Proteomes" id="UP001596170"/>
    </source>
</evidence>
<organism evidence="2 3">
    <name type="scientific">Paenisporosarcina macmurdoensis</name>
    <dbReference type="NCBI Taxonomy" id="212659"/>
    <lineage>
        <taxon>Bacteria</taxon>
        <taxon>Bacillati</taxon>
        <taxon>Bacillota</taxon>
        <taxon>Bacilli</taxon>
        <taxon>Bacillales</taxon>
        <taxon>Caryophanaceae</taxon>
        <taxon>Paenisporosarcina</taxon>
    </lineage>
</organism>
<dbReference type="EMBL" id="JBHSRI010000018">
    <property type="protein sequence ID" value="MFC6039729.1"/>
    <property type="molecule type" value="Genomic_DNA"/>
</dbReference>
<proteinExistence type="predicted"/>
<keyword evidence="3" id="KW-1185">Reference proteome</keyword>
<reference evidence="3" key="1">
    <citation type="journal article" date="2019" name="Int. J. Syst. Evol. Microbiol.">
        <title>The Global Catalogue of Microorganisms (GCM) 10K type strain sequencing project: providing services to taxonomists for standard genome sequencing and annotation.</title>
        <authorList>
            <consortium name="The Broad Institute Genomics Platform"/>
            <consortium name="The Broad Institute Genome Sequencing Center for Infectious Disease"/>
            <person name="Wu L."/>
            <person name="Ma J."/>
        </authorList>
    </citation>
    <scope>NUCLEOTIDE SEQUENCE [LARGE SCALE GENOMIC DNA]</scope>
    <source>
        <strain evidence="3">CCUG 54527</strain>
    </source>
</reference>
<evidence type="ECO:0000313" key="2">
    <source>
        <dbReference type="EMBL" id="MFC6039729.1"/>
    </source>
</evidence>
<keyword evidence="1" id="KW-0812">Transmembrane</keyword>
<keyword evidence="1" id="KW-0472">Membrane</keyword>
<protein>
    <recommendedName>
        <fullName evidence="4">Type 4 fimbrial biogenesis protein PilX N-terminal domain-containing protein</fullName>
    </recommendedName>
</protein>
<accession>A0ABW1L7P4</accession>